<keyword evidence="4" id="KW-1185">Reference proteome</keyword>
<comment type="caution">
    <text evidence="3">The sequence shown here is derived from an EMBL/GenBank/DDBJ whole genome shotgun (WGS) entry which is preliminary data.</text>
</comment>
<gene>
    <name evidence="3" type="ORF">G5714_004217</name>
</gene>
<accession>A0A7J6D4K3</accession>
<dbReference type="Proteomes" id="UP000579812">
    <property type="component" value="Unassembled WGS sequence"/>
</dbReference>
<evidence type="ECO:0000259" key="2">
    <source>
        <dbReference type="Pfam" id="PF24764"/>
    </source>
</evidence>
<dbReference type="PANTHER" id="PTHR46791:SF5">
    <property type="entry name" value="CLR5 DOMAIN-CONTAINING PROTEIN-RELATED"/>
    <property type="match status" value="1"/>
</dbReference>
<evidence type="ECO:0000313" key="4">
    <source>
        <dbReference type="Proteomes" id="UP000579812"/>
    </source>
</evidence>
<dbReference type="PANTHER" id="PTHR46791">
    <property type="entry name" value="EXPRESSED PROTEIN"/>
    <property type="match status" value="1"/>
</dbReference>
<organism evidence="3 4">
    <name type="scientific">Onychostoma macrolepis</name>
    <dbReference type="NCBI Taxonomy" id="369639"/>
    <lineage>
        <taxon>Eukaryota</taxon>
        <taxon>Metazoa</taxon>
        <taxon>Chordata</taxon>
        <taxon>Craniata</taxon>
        <taxon>Vertebrata</taxon>
        <taxon>Euteleostomi</taxon>
        <taxon>Actinopterygii</taxon>
        <taxon>Neopterygii</taxon>
        <taxon>Teleostei</taxon>
        <taxon>Ostariophysi</taxon>
        <taxon>Cypriniformes</taxon>
        <taxon>Cyprinidae</taxon>
        <taxon>Acrossocheilinae</taxon>
        <taxon>Onychostoma</taxon>
    </lineage>
</organism>
<evidence type="ECO:0000256" key="1">
    <source>
        <dbReference type="SAM" id="MobiDB-lite"/>
    </source>
</evidence>
<protein>
    <recommendedName>
        <fullName evidence="2">Integrase core domain-containing protein</fullName>
    </recommendedName>
</protein>
<dbReference type="InterPro" id="IPR058913">
    <property type="entry name" value="Integrase_dom_put"/>
</dbReference>
<dbReference type="EMBL" id="JAAMOB010000004">
    <property type="protein sequence ID" value="KAF4113994.1"/>
    <property type="molecule type" value="Genomic_DNA"/>
</dbReference>
<dbReference type="AlphaFoldDB" id="A0A7J6D4K3"/>
<dbReference type="Pfam" id="PF24764">
    <property type="entry name" value="rva_4"/>
    <property type="match status" value="1"/>
</dbReference>
<feature type="region of interest" description="Disordered" evidence="1">
    <location>
        <begin position="235"/>
        <end position="267"/>
    </location>
</feature>
<sequence length="306" mass="34852">MSSLEPYAQMISNMIQTGETFSEISDRLVQHGAGRGCSAMSIQRFCAQHNIVRRGHVSDSHLELAIANAISETGPTFGRKLMTGYLSANGIRAGEGRVGQLLRTIQQPYHEARCHFLILECMGHKLHIDQNEKLAMFGATHVLAIDGFSSKIVSFSSMPIKNNLLIYEDVYRSAVVNHGMWDQVRVDHGKEFYLSLFIQEMIEGYRNRPERQPYMQTQSTKNHTVERMWPEINNRPVTATAPSPASVSASSDNSPRTPTPNRRRRDPLLNFMQREADRHAERLQHLQSQTDRLLDILEWLADRSKH</sequence>
<feature type="domain" description="Integrase core" evidence="2">
    <location>
        <begin position="127"/>
        <end position="236"/>
    </location>
</feature>
<reference evidence="3 4" key="1">
    <citation type="submission" date="2020-04" db="EMBL/GenBank/DDBJ databases">
        <title>Chromosome-level genome assembly of a cyprinid fish Onychostoma macrolepis by integration of Nanopore Sequencing, Bionano and Hi-C technology.</title>
        <authorList>
            <person name="Wang D."/>
        </authorList>
    </citation>
    <scope>NUCLEOTIDE SEQUENCE [LARGE SCALE GENOMIC DNA]</scope>
    <source>
        <strain evidence="3">SWU-2019</strain>
        <tissue evidence="3">Muscle</tissue>
    </source>
</reference>
<evidence type="ECO:0000313" key="3">
    <source>
        <dbReference type="EMBL" id="KAF4113994.1"/>
    </source>
</evidence>
<proteinExistence type="predicted"/>
<name>A0A7J6D4K3_9TELE</name>
<feature type="compositionally biased region" description="Low complexity" evidence="1">
    <location>
        <begin position="236"/>
        <end position="260"/>
    </location>
</feature>